<protein>
    <submittedName>
        <fullName evidence="3">Uncharacterized protein</fullName>
    </submittedName>
</protein>
<organism evidence="3">
    <name type="scientific">Trichuris suis</name>
    <name type="common">pig whipworm</name>
    <dbReference type="NCBI Taxonomy" id="68888"/>
    <lineage>
        <taxon>Eukaryota</taxon>
        <taxon>Metazoa</taxon>
        <taxon>Ecdysozoa</taxon>
        <taxon>Nematoda</taxon>
        <taxon>Enoplea</taxon>
        <taxon>Dorylaimia</taxon>
        <taxon>Trichinellida</taxon>
        <taxon>Trichuridae</taxon>
        <taxon>Trichuris</taxon>
    </lineage>
</organism>
<gene>
    <name evidence="2" type="ORF">M513_01241</name>
    <name evidence="3" type="ORF">M514_01241</name>
</gene>
<proteinExistence type="predicted"/>
<dbReference type="Proteomes" id="UP000030764">
    <property type="component" value="Unassembled WGS sequence"/>
</dbReference>
<dbReference type="EMBL" id="KL363186">
    <property type="protein sequence ID" value="KFD58008.1"/>
    <property type="molecule type" value="Genomic_DNA"/>
</dbReference>
<evidence type="ECO:0000313" key="4">
    <source>
        <dbReference type="Proteomes" id="UP000030764"/>
    </source>
</evidence>
<keyword evidence="4" id="KW-1185">Reference proteome</keyword>
<dbReference type="AlphaFoldDB" id="A0A085NMW0"/>
<evidence type="ECO:0000313" key="3">
    <source>
        <dbReference type="EMBL" id="KFD70806.1"/>
    </source>
</evidence>
<dbReference type="EMBL" id="KL367485">
    <property type="protein sequence ID" value="KFD70806.1"/>
    <property type="molecule type" value="Genomic_DNA"/>
</dbReference>
<feature type="region of interest" description="Disordered" evidence="1">
    <location>
        <begin position="54"/>
        <end position="73"/>
    </location>
</feature>
<reference evidence="3 4" key="1">
    <citation type="journal article" date="2014" name="Nat. Genet.">
        <title>Genome and transcriptome of the porcine whipworm Trichuris suis.</title>
        <authorList>
            <person name="Jex A.R."/>
            <person name="Nejsum P."/>
            <person name="Schwarz E.M."/>
            <person name="Hu L."/>
            <person name="Young N.D."/>
            <person name="Hall R.S."/>
            <person name="Korhonen P.K."/>
            <person name="Liao S."/>
            <person name="Thamsborg S."/>
            <person name="Xia J."/>
            <person name="Xu P."/>
            <person name="Wang S."/>
            <person name="Scheerlinck J.P."/>
            <person name="Hofmann A."/>
            <person name="Sternberg P.W."/>
            <person name="Wang J."/>
            <person name="Gasser R.B."/>
        </authorList>
    </citation>
    <scope>NUCLEOTIDE SEQUENCE [LARGE SCALE GENOMIC DNA]</scope>
    <source>
        <strain evidence="3">DCEP-RM93F</strain>
        <strain evidence="2">DCEP-RM93M</strain>
    </source>
</reference>
<accession>A0A085NMW0</accession>
<evidence type="ECO:0000256" key="1">
    <source>
        <dbReference type="SAM" id="MobiDB-lite"/>
    </source>
</evidence>
<evidence type="ECO:0000313" key="2">
    <source>
        <dbReference type="EMBL" id="KFD58008.1"/>
    </source>
</evidence>
<sequence length="95" mass="10384">MTAVKRSAVNGSIKGNELLPIVGKQPDEQLILTRMVDCSSASFEVIQIGVLDNRNANSKTPHDSKQATGKQAQSPQWLIMIHTCQHSSACERKPI</sequence>
<name>A0A085NMW0_9BILA</name>
<dbReference type="Proteomes" id="UP000030758">
    <property type="component" value="Unassembled WGS sequence"/>
</dbReference>